<accession>A0A6J8C1K8</accession>
<dbReference type="EMBL" id="CACVKT020004166">
    <property type="protein sequence ID" value="CAC5388477.1"/>
    <property type="molecule type" value="Genomic_DNA"/>
</dbReference>
<name>A0A6J8C1K8_MYTCO</name>
<protein>
    <recommendedName>
        <fullName evidence="1">Mutator-like transposase domain-containing protein</fullName>
    </recommendedName>
</protein>
<proteinExistence type="predicted"/>
<reference evidence="2 3" key="1">
    <citation type="submission" date="2020-06" db="EMBL/GenBank/DDBJ databases">
        <authorList>
            <person name="Li R."/>
            <person name="Bekaert M."/>
        </authorList>
    </citation>
    <scope>NUCLEOTIDE SEQUENCE [LARGE SCALE GENOMIC DNA]</scope>
    <source>
        <strain evidence="3">wild</strain>
    </source>
</reference>
<organism evidence="2 3">
    <name type="scientific">Mytilus coruscus</name>
    <name type="common">Sea mussel</name>
    <dbReference type="NCBI Taxonomy" id="42192"/>
    <lineage>
        <taxon>Eukaryota</taxon>
        <taxon>Metazoa</taxon>
        <taxon>Spiralia</taxon>
        <taxon>Lophotrochozoa</taxon>
        <taxon>Mollusca</taxon>
        <taxon>Bivalvia</taxon>
        <taxon>Autobranchia</taxon>
        <taxon>Pteriomorphia</taxon>
        <taxon>Mytilida</taxon>
        <taxon>Mytiloidea</taxon>
        <taxon>Mytilidae</taxon>
        <taxon>Mytilinae</taxon>
        <taxon>Mytilus</taxon>
    </lineage>
</organism>
<feature type="domain" description="Mutator-like transposase" evidence="1">
    <location>
        <begin position="2"/>
        <end position="58"/>
    </location>
</feature>
<evidence type="ECO:0000259" key="1">
    <source>
        <dbReference type="Pfam" id="PF20700"/>
    </source>
</evidence>
<gene>
    <name evidence="2" type="ORF">MCOR_23737</name>
</gene>
<evidence type="ECO:0000313" key="3">
    <source>
        <dbReference type="Proteomes" id="UP000507470"/>
    </source>
</evidence>
<evidence type="ECO:0000313" key="2">
    <source>
        <dbReference type="EMBL" id="CAC5388477.1"/>
    </source>
</evidence>
<dbReference type="Gene3D" id="3.10.20.90">
    <property type="entry name" value="Phosphatidylinositol 3-kinase Catalytic Subunit, Chain A, domain 1"/>
    <property type="match status" value="1"/>
</dbReference>
<dbReference type="Pfam" id="PF20700">
    <property type="entry name" value="Mutator"/>
    <property type="match status" value="1"/>
</dbReference>
<sequence length="280" mass="31763">MGQNASQAIGIACENETNNHDIIGFHLINKLCWVVAWLCSRGYDVECPNHEYCTANSNRYDPLSEKDLGYEIENSTAVNIPQHSDVSIDLMEGACNQNFTKLKDLTTNDTKSPGEDCSLTESSMHSIVLPTSNDWVNENKTLQDEDNMKWKENGWKQLNMLKDYKLPNGADVVAKITYHFDQQQAYDSDDILEYQVEGLLSQERSIGVILLTDVKDKTKTMTNNRHVIEMAVDGTFDRWRLHLATEGSVDKHWLQIAVDGNGTVDKRWSQMVVDGTVDKR</sequence>
<dbReference type="Proteomes" id="UP000507470">
    <property type="component" value="Unassembled WGS sequence"/>
</dbReference>
<dbReference type="InterPro" id="IPR049012">
    <property type="entry name" value="Mutator_transp_dom"/>
</dbReference>
<dbReference type="AlphaFoldDB" id="A0A6J8C1K8"/>
<keyword evidence="3" id="KW-1185">Reference proteome</keyword>